<feature type="coiled-coil region" evidence="1">
    <location>
        <begin position="5"/>
        <end position="133"/>
    </location>
</feature>
<dbReference type="Gene3D" id="3.40.50.300">
    <property type="entry name" value="P-loop containing nucleotide triphosphate hydrolases"/>
    <property type="match status" value="1"/>
</dbReference>
<dbReference type="AlphaFoldDB" id="A0A1F6V8V0"/>
<evidence type="ECO:0000313" key="3">
    <source>
        <dbReference type="EMBL" id="OGI66025.1"/>
    </source>
</evidence>
<dbReference type="Proteomes" id="UP000178700">
    <property type="component" value="Unassembled WGS sequence"/>
</dbReference>
<dbReference type="Pfam" id="PF02463">
    <property type="entry name" value="SMC_N"/>
    <property type="match status" value="1"/>
</dbReference>
<feature type="domain" description="RecF/RecN/SMC N-terminal" evidence="2">
    <location>
        <begin position="101"/>
        <end position="269"/>
    </location>
</feature>
<name>A0A1F6V8V0_9BACT</name>
<dbReference type="PANTHER" id="PTHR43977">
    <property type="entry name" value="STRUCTURAL MAINTENANCE OF CHROMOSOMES PROTEIN 3"/>
    <property type="match status" value="1"/>
</dbReference>
<dbReference type="InterPro" id="IPR003395">
    <property type="entry name" value="RecF/RecN/SMC_N"/>
</dbReference>
<dbReference type="SUPFAM" id="SSF52540">
    <property type="entry name" value="P-loop containing nucleoside triphosphate hydrolases"/>
    <property type="match status" value="1"/>
</dbReference>
<evidence type="ECO:0000259" key="2">
    <source>
        <dbReference type="Pfam" id="PF02463"/>
    </source>
</evidence>
<evidence type="ECO:0000256" key="1">
    <source>
        <dbReference type="SAM" id="Coils"/>
    </source>
</evidence>
<dbReference type="InterPro" id="IPR027417">
    <property type="entry name" value="P-loop_NTPase"/>
</dbReference>
<evidence type="ECO:0000313" key="4">
    <source>
        <dbReference type="Proteomes" id="UP000178700"/>
    </source>
</evidence>
<gene>
    <name evidence="3" type="ORF">A2642_05040</name>
</gene>
<protein>
    <recommendedName>
        <fullName evidence="2">RecF/RecN/SMC N-terminal domain-containing protein</fullName>
    </recommendedName>
</protein>
<reference evidence="3 4" key="1">
    <citation type="journal article" date="2016" name="Nat. Commun.">
        <title>Thousands of microbial genomes shed light on interconnected biogeochemical processes in an aquifer system.</title>
        <authorList>
            <person name="Anantharaman K."/>
            <person name="Brown C.T."/>
            <person name="Hug L.A."/>
            <person name="Sharon I."/>
            <person name="Castelle C.J."/>
            <person name="Probst A.J."/>
            <person name="Thomas B.C."/>
            <person name="Singh A."/>
            <person name="Wilkins M.J."/>
            <person name="Karaoz U."/>
            <person name="Brodie E.L."/>
            <person name="Williams K.H."/>
            <person name="Hubbard S.S."/>
            <person name="Banfield J.F."/>
        </authorList>
    </citation>
    <scope>NUCLEOTIDE SEQUENCE [LARGE SCALE GENOMIC DNA]</scope>
</reference>
<proteinExistence type="predicted"/>
<sequence length="279" mass="32056">MFNRREKLNSEINKAENEIENAREKSRTHERDLNLLSLKNAEIKAKLAGLQEELAKYPNAQILEHKKREELQQEILDSEKILSEMSAVNMKALEIYEQIETEYNKLIEKKESLEKEKTDVLTLMNEIETKKKEQFLKTFEQANNNFQTIFNNLFKKGKANLQLDNPNAPFEDGLSIKVKLLGNRFLDLKSLSGGEKTLTALSFIFAIQEYQPASFYILDEIDAALDKHNSETLSKLIRSYSDRAQYIVISHNDSIISEADTLFGISMIDGMSKVTALKI</sequence>
<comment type="caution">
    <text evidence="3">The sequence shown here is derived from an EMBL/GenBank/DDBJ whole genome shotgun (WGS) entry which is preliminary data.</text>
</comment>
<accession>A0A1F6V8V0</accession>
<dbReference type="EMBL" id="MFTJ01000016">
    <property type="protein sequence ID" value="OGI66025.1"/>
    <property type="molecule type" value="Genomic_DNA"/>
</dbReference>
<keyword evidence="1" id="KW-0175">Coiled coil</keyword>
<organism evidence="3 4">
    <name type="scientific">Candidatus Nomurabacteria bacterium RIFCSPHIGHO2_01_FULL_39_10</name>
    <dbReference type="NCBI Taxonomy" id="1801733"/>
    <lineage>
        <taxon>Bacteria</taxon>
        <taxon>Candidatus Nomuraibacteriota</taxon>
    </lineage>
</organism>